<evidence type="ECO:0000256" key="3">
    <source>
        <dbReference type="ARBA" id="ARBA00022840"/>
    </source>
</evidence>
<keyword evidence="3 5" id="KW-0067">ATP-binding</keyword>
<dbReference type="PANTHER" id="PTHR43423:SF1">
    <property type="entry name" value="ABC TRANSPORTER I FAMILY MEMBER 17"/>
    <property type="match status" value="1"/>
</dbReference>
<dbReference type="CDD" id="cd03260">
    <property type="entry name" value="ABC_PstB_phosphate_transporter"/>
    <property type="match status" value="1"/>
</dbReference>
<dbReference type="GO" id="GO:0035435">
    <property type="term" value="P:phosphate ion transmembrane transport"/>
    <property type="evidence" value="ECO:0007669"/>
    <property type="project" value="InterPro"/>
</dbReference>
<dbReference type="InterPro" id="IPR003439">
    <property type="entry name" value="ABC_transporter-like_ATP-bd"/>
</dbReference>
<dbReference type="GO" id="GO:0016887">
    <property type="term" value="F:ATP hydrolysis activity"/>
    <property type="evidence" value="ECO:0007669"/>
    <property type="project" value="InterPro"/>
</dbReference>
<dbReference type="EMBL" id="SWBM01000003">
    <property type="protein sequence ID" value="TKC16089.1"/>
    <property type="molecule type" value="Genomic_DNA"/>
</dbReference>
<dbReference type="InterPro" id="IPR005670">
    <property type="entry name" value="PstB-like"/>
</dbReference>
<evidence type="ECO:0000256" key="2">
    <source>
        <dbReference type="ARBA" id="ARBA00022741"/>
    </source>
</evidence>
<dbReference type="RefSeq" id="WP_136831891.1">
    <property type="nucleotide sequence ID" value="NZ_SWBM01000003.1"/>
</dbReference>
<feature type="domain" description="ABC transporter" evidence="4">
    <location>
        <begin position="3"/>
        <end position="235"/>
    </location>
</feature>
<name>A0A4U1D1A6_9BACI</name>
<keyword evidence="2" id="KW-0547">Nucleotide-binding</keyword>
<sequence>MEIELKNIHKSFINQGKQQSVLKGISGEVEKGEILTIIGPSGSGKSTILSLCNLLQTPDEGELYVGGKEIRDWDVRNLRRYVGIAFQSGPMMKGTVLENLSLPMQLQGRTLESPQTYMNYVGLSEELLSREAKELSGGQRQRLSLARTLVNQPSVLLLDEVTSALDSKAAQEVEELILSINKDHKTTILWVTHDLAQAERVGDQTWLIMDGQLVEAAPTNHFFFEPNDQRTKEFLHSSRDII</sequence>
<dbReference type="PANTHER" id="PTHR43423">
    <property type="entry name" value="ABC TRANSPORTER I FAMILY MEMBER 17"/>
    <property type="match status" value="1"/>
</dbReference>
<dbReference type="SUPFAM" id="SSF52540">
    <property type="entry name" value="P-loop containing nucleoside triphosphate hydrolases"/>
    <property type="match status" value="1"/>
</dbReference>
<proteinExistence type="predicted"/>
<dbReference type="OrthoDB" id="9785080at2"/>
<dbReference type="Gene3D" id="3.40.50.300">
    <property type="entry name" value="P-loop containing nucleotide triphosphate hydrolases"/>
    <property type="match status" value="1"/>
</dbReference>
<evidence type="ECO:0000256" key="1">
    <source>
        <dbReference type="ARBA" id="ARBA00022448"/>
    </source>
</evidence>
<organism evidence="5 6">
    <name type="scientific">Robertmurraya kyonggiensis</name>
    <dbReference type="NCBI Taxonomy" id="1037680"/>
    <lineage>
        <taxon>Bacteria</taxon>
        <taxon>Bacillati</taxon>
        <taxon>Bacillota</taxon>
        <taxon>Bacilli</taxon>
        <taxon>Bacillales</taxon>
        <taxon>Bacillaceae</taxon>
        <taxon>Robertmurraya</taxon>
    </lineage>
</organism>
<dbReference type="GO" id="GO:0005524">
    <property type="term" value="F:ATP binding"/>
    <property type="evidence" value="ECO:0007669"/>
    <property type="project" value="UniProtKB-KW"/>
</dbReference>
<gene>
    <name evidence="5" type="ORF">FA727_14115</name>
</gene>
<keyword evidence="1" id="KW-0813">Transport</keyword>
<dbReference type="AlphaFoldDB" id="A0A4U1D1A6"/>
<evidence type="ECO:0000259" key="4">
    <source>
        <dbReference type="PROSITE" id="PS50893"/>
    </source>
</evidence>
<reference evidence="5 6" key="1">
    <citation type="journal article" date="2011" name="J. Microbiol.">
        <title>Bacillus kyonggiensis sp. nov., isolated from soil of a lettuce field.</title>
        <authorList>
            <person name="Dong K."/>
            <person name="Lee S."/>
        </authorList>
    </citation>
    <scope>NUCLEOTIDE SEQUENCE [LARGE SCALE GENOMIC DNA]</scope>
    <source>
        <strain evidence="5 6">NB22</strain>
    </source>
</reference>
<dbReference type="Proteomes" id="UP000307756">
    <property type="component" value="Unassembled WGS sequence"/>
</dbReference>
<evidence type="ECO:0000313" key="5">
    <source>
        <dbReference type="EMBL" id="TKC16089.1"/>
    </source>
</evidence>
<dbReference type="InterPro" id="IPR017871">
    <property type="entry name" value="ABC_transporter-like_CS"/>
</dbReference>
<evidence type="ECO:0000313" key="6">
    <source>
        <dbReference type="Proteomes" id="UP000307756"/>
    </source>
</evidence>
<dbReference type="InterPro" id="IPR003593">
    <property type="entry name" value="AAA+_ATPase"/>
</dbReference>
<dbReference type="Pfam" id="PF00005">
    <property type="entry name" value="ABC_tran"/>
    <property type="match status" value="1"/>
</dbReference>
<dbReference type="InterPro" id="IPR027417">
    <property type="entry name" value="P-loop_NTPase"/>
</dbReference>
<dbReference type="GO" id="GO:0016020">
    <property type="term" value="C:membrane"/>
    <property type="evidence" value="ECO:0007669"/>
    <property type="project" value="InterPro"/>
</dbReference>
<dbReference type="PROSITE" id="PS00211">
    <property type="entry name" value="ABC_TRANSPORTER_1"/>
    <property type="match status" value="1"/>
</dbReference>
<dbReference type="SMART" id="SM00382">
    <property type="entry name" value="AAA"/>
    <property type="match status" value="1"/>
</dbReference>
<protein>
    <submittedName>
        <fullName evidence="5">Phosphate ABC transporter ATP-binding protein</fullName>
    </submittedName>
</protein>
<accession>A0A4U1D1A6</accession>
<keyword evidence="6" id="KW-1185">Reference proteome</keyword>
<dbReference type="GO" id="GO:0005315">
    <property type="term" value="F:phosphate transmembrane transporter activity"/>
    <property type="evidence" value="ECO:0007669"/>
    <property type="project" value="InterPro"/>
</dbReference>
<comment type="caution">
    <text evidence="5">The sequence shown here is derived from an EMBL/GenBank/DDBJ whole genome shotgun (WGS) entry which is preliminary data.</text>
</comment>
<dbReference type="PROSITE" id="PS50893">
    <property type="entry name" value="ABC_TRANSPORTER_2"/>
    <property type="match status" value="1"/>
</dbReference>